<evidence type="ECO:0000259" key="5">
    <source>
        <dbReference type="Pfam" id="PF00049"/>
    </source>
</evidence>
<dbReference type="Gene3D" id="1.10.100.10">
    <property type="entry name" value="Insulin-like"/>
    <property type="match status" value="1"/>
</dbReference>
<comment type="subcellular location">
    <subcellularLocation>
        <location evidence="1">Cytoplasmic vesicle</location>
        <location evidence="1">Secretory vesicle</location>
    </subcellularLocation>
</comment>
<accession>A0AAV4ANH9</accession>
<feature type="signal peptide" evidence="4">
    <location>
        <begin position="1"/>
        <end position="25"/>
    </location>
</feature>
<name>A0AAV4ANH9_9GAST</name>
<dbReference type="GO" id="GO:0005576">
    <property type="term" value="C:extracellular region"/>
    <property type="evidence" value="ECO:0007669"/>
    <property type="project" value="InterPro"/>
</dbReference>
<protein>
    <submittedName>
        <fullName evidence="6">Molluscan insulin-related peptide 7</fullName>
    </submittedName>
</protein>
<dbReference type="InterPro" id="IPR036438">
    <property type="entry name" value="Insulin-like_sf"/>
</dbReference>
<evidence type="ECO:0000256" key="1">
    <source>
        <dbReference type="ARBA" id="ARBA00004398"/>
    </source>
</evidence>
<reference evidence="6 7" key="1">
    <citation type="journal article" date="2021" name="Elife">
        <title>Chloroplast acquisition without the gene transfer in kleptoplastic sea slugs, Plakobranchus ocellatus.</title>
        <authorList>
            <person name="Maeda T."/>
            <person name="Takahashi S."/>
            <person name="Yoshida T."/>
            <person name="Shimamura S."/>
            <person name="Takaki Y."/>
            <person name="Nagai Y."/>
            <person name="Toyoda A."/>
            <person name="Suzuki Y."/>
            <person name="Arimoto A."/>
            <person name="Ishii H."/>
            <person name="Satoh N."/>
            <person name="Nishiyama T."/>
            <person name="Hasebe M."/>
            <person name="Maruyama T."/>
            <person name="Minagawa J."/>
            <person name="Obokata J."/>
            <person name="Shigenobu S."/>
        </authorList>
    </citation>
    <scope>NUCLEOTIDE SEQUENCE [LARGE SCALE GENOMIC DNA]</scope>
</reference>
<evidence type="ECO:0000256" key="3">
    <source>
        <dbReference type="ARBA" id="ARBA00023329"/>
    </source>
</evidence>
<feature type="chain" id="PRO_5043595874" evidence="4">
    <location>
        <begin position="26"/>
        <end position="212"/>
    </location>
</feature>
<evidence type="ECO:0000256" key="4">
    <source>
        <dbReference type="SAM" id="SignalP"/>
    </source>
</evidence>
<feature type="domain" description="Insulin-like" evidence="5">
    <location>
        <begin position="40"/>
        <end position="212"/>
    </location>
</feature>
<evidence type="ECO:0000256" key="2">
    <source>
        <dbReference type="ARBA" id="ARBA00009034"/>
    </source>
</evidence>
<dbReference type="AlphaFoldDB" id="A0AAV4ANH9"/>
<gene>
    <name evidence="6" type="ORF">PoB_003585400</name>
</gene>
<evidence type="ECO:0000313" key="6">
    <source>
        <dbReference type="EMBL" id="GFO09349.1"/>
    </source>
</evidence>
<dbReference type="Pfam" id="PF00049">
    <property type="entry name" value="Insulin"/>
    <property type="match status" value="1"/>
</dbReference>
<dbReference type="Proteomes" id="UP000735302">
    <property type="component" value="Unassembled WGS sequence"/>
</dbReference>
<dbReference type="SUPFAM" id="SSF56994">
    <property type="entry name" value="Insulin-like"/>
    <property type="match status" value="1"/>
</dbReference>
<dbReference type="EMBL" id="BLXT01004061">
    <property type="protein sequence ID" value="GFO09349.1"/>
    <property type="molecule type" value="Genomic_DNA"/>
</dbReference>
<keyword evidence="3" id="KW-0968">Cytoplasmic vesicle</keyword>
<sequence>MIVSVKDILPVAALLSAFYLHGARASRCNFYRNTPHPEGICGGRLSQLHSNVCLLVRIMHPEFFNNSSSAAEKRSSLELGQRGHTETIAQLVNDIAKRAVKERGLDLTDSYKNGDTGGYVDHMDSFMRGDYGDNYDENDGGILDKLLGISSEKKFTNKRWIASILRRTAENNKRNKRATGEHSGAVLSRRKRDLVCDCCYNQCTMETVALYC</sequence>
<dbReference type="PROSITE" id="PS00262">
    <property type="entry name" value="INSULIN"/>
    <property type="match status" value="1"/>
</dbReference>
<keyword evidence="4" id="KW-0732">Signal</keyword>
<organism evidence="6 7">
    <name type="scientific">Plakobranchus ocellatus</name>
    <dbReference type="NCBI Taxonomy" id="259542"/>
    <lineage>
        <taxon>Eukaryota</taxon>
        <taxon>Metazoa</taxon>
        <taxon>Spiralia</taxon>
        <taxon>Lophotrochozoa</taxon>
        <taxon>Mollusca</taxon>
        <taxon>Gastropoda</taxon>
        <taxon>Heterobranchia</taxon>
        <taxon>Euthyneura</taxon>
        <taxon>Panpulmonata</taxon>
        <taxon>Sacoglossa</taxon>
        <taxon>Placobranchoidea</taxon>
        <taxon>Plakobranchidae</taxon>
        <taxon>Plakobranchus</taxon>
    </lineage>
</organism>
<dbReference type="InterPro" id="IPR022353">
    <property type="entry name" value="Insulin_CS"/>
</dbReference>
<dbReference type="GO" id="GO:0005179">
    <property type="term" value="F:hormone activity"/>
    <property type="evidence" value="ECO:0007669"/>
    <property type="project" value="InterPro"/>
</dbReference>
<comment type="caution">
    <text evidence="6">The sequence shown here is derived from an EMBL/GenBank/DDBJ whole genome shotgun (WGS) entry which is preliminary data.</text>
</comment>
<comment type="similarity">
    <text evidence="2">Belongs to the insulin family.</text>
</comment>
<evidence type="ECO:0000313" key="7">
    <source>
        <dbReference type="Proteomes" id="UP000735302"/>
    </source>
</evidence>
<dbReference type="InterPro" id="IPR016179">
    <property type="entry name" value="Insulin-like"/>
</dbReference>
<keyword evidence="7" id="KW-1185">Reference proteome</keyword>
<proteinExistence type="inferred from homology"/>